<dbReference type="PANTHER" id="PTHR24379">
    <property type="entry name" value="KRAB AND ZINC FINGER DOMAIN-CONTAINING"/>
    <property type="match status" value="1"/>
</dbReference>
<accession>A0A3B0KU36</accession>
<evidence type="ECO:0000256" key="8">
    <source>
        <dbReference type="PROSITE-ProRule" id="PRU01263"/>
    </source>
</evidence>
<dbReference type="InterPro" id="IPR036236">
    <property type="entry name" value="Znf_C2H2_sf"/>
</dbReference>
<keyword evidence="4 8" id="KW-0862">Zinc</keyword>
<feature type="binding site" evidence="8">
    <location>
        <position position="97"/>
    </location>
    <ligand>
        <name>Zn(2+)</name>
        <dbReference type="ChEBI" id="CHEBI:29105"/>
    </ligand>
</feature>
<sequence>MFESKAKLRAHRAVADSTTNAAAAAGTGTDSSKMLLCRACLVLLRPEDVYYDLFSEQGLATKFFSCTGGDSDLHIQLREDEQLKDDVPQQLVLKSICECCYQLVQKFHDFQRMCEESSRNFEKLLAVVNSQETVHKSIQEPDVTNTSSSLAAYETLSGGEEEVLAIQEVRATELIEEIEEVYIVEDETEKKNLGREKIPISSRQNVPGQRKQGLRYTLNCSKCNRGFYKISSLEAHMKKHDGISPHTCVHCGKSYARANLLETHLREKHLGSTQSMTYPCPRCNKVYSASRSLNYHFKREHKSQHRQELPAAMHMCDRCGKAYARKANLVRHQWVHRSLDERHHVCQFCGQRFYTKQNMVDHLQRRHTSSKSLLRCKKCGRIFRSRAVLAVHLSKHASATIGGARQKRRRSSIVKE</sequence>
<dbReference type="Proteomes" id="UP000268350">
    <property type="component" value="Unassembled WGS sequence"/>
</dbReference>
<dbReference type="PROSITE" id="PS00028">
    <property type="entry name" value="ZINC_FINGER_C2H2_1"/>
    <property type="match status" value="6"/>
</dbReference>
<dbReference type="Pfam" id="PF00096">
    <property type="entry name" value="zf-C2H2"/>
    <property type="match status" value="4"/>
</dbReference>
<feature type="binding site" evidence="8">
    <location>
        <position position="40"/>
    </location>
    <ligand>
        <name>Zn(2+)</name>
        <dbReference type="ChEBI" id="CHEBI:29105"/>
    </ligand>
</feature>
<evidence type="ECO:0000259" key="10">
    <source>
        <dbReference type="PROSITE" id="PS51915"/>
    </source>
</evidence>
<feature type="domain" description="C2H2-type" evidence="9">
    <location>
        <begin position="218"/>
        <end position="245"/>
    </location>
</feature>
<evidence type="ECO:0000313" key="12">
    <source>
        <dbReference type="Proteomes" id="UP000268350"/>
    </source>
</evidence>
<feature type="domain" description="C2H2-type" evidence="9">
    <location>
        <begin position="374"/>
        <end position="401"/>
    </location>
</feature>
<evidence type="ECO:0000256" key="1">
    <source>
        <dbReference type="ARBA" id="ARBA00022723"/>
    </source>
</evidence>
<evidence type="ECO:0000256" key="2">
    <source>
        <dbReference type="ARBA" id="ARBA00022737"/>
    </source>
</evidence>
<feature type="binding site" evidence="8">
    <location>
        <position position="37"/>
    </location>
    <ligand>
        <name>Zn(2+)</name>
        <dbReference type="ChEBI" id="CHEBI:29105"/>
    </ligand>
</feature>
<keyword evidence="1 8" id="KW-0479">Metal-binding</keyword>
<feature type="domain" description="ZAD" evidence="10">
    <location>
        <begin position="35"/>
        <end position="124"/>
    </location>
</feature>
<evidence type="ECO:0000256" key="3">
    <source>
        <dbReference type="ARBA" id="ARBA00022771"/>
    </source>
</evidence>
<dbReference type="SMART" id="SM00355">
    <property type="entry name" value="ZnF_C2H2"/>
    <property type="match status" value="6"/>
</dbReference>
<keyword evidence="12" id="KW-1185">Reference proteome</keyword>
<dbReference type="EMBL" id="OUUW01000012">
    <property type="protein sequence ID" value="SPP87438.1"/>
    <property type="molecule type" value="Genomic_DNA"/>
</dbReference>
<evidence type="ECO:0000313" key="11">
    <source>
        <dbReference type="EMBL" id="SPP87438.1"/>
    </source>
</evidence>
<dbReference type="STRING" id="7266.A0A3B0KU36"/>
<dbReference type="InterPro" id="IPR012934">
    <property type="entry name" value="Znf_AD"/>
</dbReference>
<dbReference type="Pfam" id="PF07776">
    <property type="entry name" value="zf-AD"/>
    <property type="match status" value="1"/>
</dbReference>
<gene>
    <name evidence="11" type="ORF">DGUA_6G009848</name>
</gene>
<dbReference type="SUPFAM" id="SSF57667">
    <property type="entry name" value="beta-beta-alpha zinc fingers"/>
    <property type="match status" value="3"/>
</dbReference>
<reference evidence="12" key="1">
    <citation type="submission" date="2018-01" db="EMBL/GenBank/DDBJ databases">
        <authorList>
            <person name="Alioto T."/>
            <person name="Alioto T."/>
        </authorList>
    </citation>
    <scope>NUCLEOTIDE SEQUENCE [LARGE SCALE GENOMIC DNA]</scope>
</reference>
<dbReference type="Gene3D" id="3.30.160.60">
    <property type="entry name" value="Classic Zinc Finger"/>
    <property type="match status" value="4"/>
</dbReference>
<dbReference type="Gene3D" id="3.40.1800.20">
    <property type="match status" value="1"/>
</dbReference>
<dbReference type="GO" id="GO:0008270">
    <property type="term" value="F:zinc ion binding"/>
    <property type="evidence" value="ECO:0007669"/>
    <property type="project" value="UniProtKB-UniRule"/>
</dbReference>
<evidence type="ECO:0000256" key="7">
    <source>
        <dbReference type="PROSITE-ProRule" id="PRU00042"/>
    </source>
</evidence>
<keyword evidence="5" id="KW-0805">Transcription regulation</keyword>
<name>A0A3B0KU36_DROGU</name>
<dbReference type="PROSITE" id="PS51915">
    <property type="entry name" value="ZAD"/>
    <property type="match status" value="1"/>
</dbReference>
<evidence type="ECO:0000256" key="4">
    <source>
        <dbReference type="ARBA" id="ARBA00022833"/>
    </source>
</evidence>
<evidence type="ECO:0000256" key="5">
    <source>
        <dbReference type="ARBA" id="ARBA00023015"/>
    </source>
</evidence>
<evidence type="ECO:0000259" key="9">
    <source>
        <dbReference type="PROSITE" id="PS50157"/>
    </source>
</evidence>
<keyword evidence="6" id="KW-0804">Transcription</keyword>
<protein>
    <submittedName>
        <fullName evidence="11">Blast:Zinc finger protein 615</fullName>
    </submittedName>
</protein>
<feature type="domain" description="C2H2-type" evidence="9">
    <location>
        <begin position="344"/>
        <end position="372"/>
    </location>
</feature>
<dbReference type="PROSITE" id="PS50157">
    <property type="entry name" value="ZINC_FINGER_C2H2_2"/>
    <property type="match status" value="6"/>
</dbReference>
<dbReference type="OMA" id="TRHQWVH"/>
<dbReference type="PANTHER" id="PTHR24379:SF121">
    <property type="entry name" value="C2H2-TYPE DOMAIN-CONTAINING PROTEIN"/>
    <property type="match status" value="1"/>
</dbReference>
<feature type="domain" description="C2H2-type" evidence="9">
    <location>
        <begin position="278"/>
        <end position="310"/>
    </location>
</feature>
<dbReference type="SMART" id="SM00868">
    <property type="entry name" value="zf-AD"/>
    <property type="match status" value="1"/>
</dbReference>
<evidence type="ECO:0000256" key="6">
    <source>
        <dbReference type="ARBA" id="ARBA00023163"/>
    </source>
</evidence>
<dbReference type="OrthoDB" id="2687452at2759"/>
<keyword evidence="2" id="KW-0677">Repeat</keyword>
<dbReference type="SUPFAM" id="SSF57716">
    <property type="entry name" value="Glucocorticoid receptor-like (DNA-binding domain)"/>
    <property type="match status" value="1"/>
</dbReference>
<dbReference type="AlphaFoldDB" id="A0A3B0KU36"/>
<dbReference type="InterPro" id="IPR013087">
    <property type="entry name" value="Znf_C2H2_type"/>
</dbReference>
<feature type="domain" description="C2H2-type" evidence="9">
    <location>
        <begin position="246"/>
        <end position="274"/>
    </location>
</feature>
<dbReference type="FunFam" id="3.30.160.60:FF:000100">
    <property type="entry name" value="Zinc finger 45-like"/>
    <property type="match status" value="1"/>
</dbReference>
<organism evidence="11 12">
    <name type="scientific">Drosophila guanche</name>
    <name type="common">Fruit fly</name>
    <dbReference type="NCBI Taxonomy" id="7266"/>
    <lineage>
        <taxon>Eukaryota</taxon>
        <taxon>Metazoa</taxon>
        <taxon>Ecdysozoa</taxon>
        <taxon>Arthropoda</taxon>
        <taxon>Hexapoda</taxon>
        <taxon>Insecta</taxon>
        <taxon>Pterygota</taxon>
        <taxon>Neoptera</taxon>
        <taxon>Endopterygota</taxon>
        <taxon>Diptera</taxon>
        <taxon>Brachycera</taxon>
        <taxon>Muscomorpha</taxon>
        <taxon>Ephydroidea</taxon>
        <taxon>Drosophilidae</taxon>
        <taxon>Drosophila</taxon>
        <taxon>Sophophora</taxon>
    </lineage>
</organism>
<proteinExistence type="predicted"/>
<keyword evidence="3 7" id="KW-0863">Zinc-finger</keyword>
<feature type="domain" description="C2H2-type" evidence="9">
    <location>
        <begin position="314"/>
        <end position="341"/>
    </location>
</feature>
<feature type="binding site" evidence="8">
    <location>
        <position position="100"/>
    </location>
    <ligand>
        <name>Zn(2+)</name>
        <dbReference type="ChEBI" id="CHEBI:29105"/>
    </ligand>
</feature>
<dbReference type="GO" id="GO:0005634">
    <property type="term" value="C:nucleus"/>
    <property type="evidence" value="ECO:0007669"/>
    <property type="project" value="InterPro"/>
</dbReference>